<name>A0ABP9KDF4_9NOCA</name>
<keyword evidence="2" id="KW-0285">Flavoprotein</keyword>
<dbReference type="InterPro" id="IPR013786">
    <property type="entry name" value="AcylCoA_DH/ox_N"/>
</dbReference>
<evidence type="ECO:0000256" key="3">
    <source>
        <dbReference type="ARBA" id="ARBA00022643"/>
    </source>
</evidence>
<evidence type="ECO:0000256" key="11">
    <source>
        <dbReference type="ARBA" id="ARBA00047859"/>
    </source>
</evidence>
<accession>A0ABP9KDF4</accession>
<evidence type="ECO:0000256" key="5">
    <source>
        <dbReference type="ARBA" id="ARBA00023002"/>
    </source>
</evidence>
<dbReference type="RefSeq" id="WP_345495949.1">
    <property type="nucleotide sequence ID" value="NZ_BAABJM010000002.1"/>
</dbReference>
<comment type="catalytic activity">
    <reaction evidence="11">
        <text>dibenzothiophene + FMNH2 + O2 = dibenzothiophene 5-oxide + FMN + H2O + H(+)</text>
        <dbReference type="Rhea" id="RHEA:49076"/>
        <dbReference type="ChEBI" id="CHEBI:15377"/>
        <dbReference type="ChEBI" id="CHEBI:15378"/>
        <dbReference type="ChEBI" id="CHEBI:15379"/>
        <dbReference type="ChEBI" id="CHEBI:23681"/>
        <dbReference type="ChEBI" id="CHEBI:23683"/>
        <dbReference type="ChEBI" id="CHEBI:57618"/>
        <dbReference type="ChEBI" id="CHEBI:58210"/>
    </reaction>
</comment>
<dbReference type="EC" id="1.14.14.21" evidence="9"/>
<dbReference type="PANTHER" id="PTHR43884:SF12">
    <property type="entry name" value="ISOVALERYL-COA DEHYDROGENASE, MITOCHONDRIAL-RELATED"/>
    <property type="match status" value="1"/>
</dbReference>
<dbReference type="Proteomes" id="UP001500603">
    <property type="component" value="Unassembled WGS sequence"/>
</dbReference>
<evidence type="ECO:0000256" key="7">
    <source>
        <dbReference type="ARBA" id="ARBA00034307"/>
    </source>
</evidence>
<keyword evidence="4" id="KW-0547">Nucleotide-binding</keyword>
<evidence type="ECO:0000313" key="17">
    <source>
        <dbReference type="EMBL" id="GAA5054696.1"/>
    </source>
</evidence>
<evidence type="ECO:0000256" key="12">
    <source>
        <dbReference type="ARBA" id="ARBA00048445"/>
    </source>
</evidence>
<evidence type="ECO:0000256" key="13">
    <source>
        <dbReference type="ARBA" id="ARBA00049456"/>
    </source>
</evidence>
<gene>
    <name evidence="17" type="ORF">GCM10023318_30010</name>
</gene>
<dbReference type="InterPro" id="IPR037069">
    <property type="entry name" value="AcylCoA_DH/ox_N_sf"/>
</dbReference>
<comment type="subcellular location">
    <subcellularLocation>
        <location evidence="1">Cytoplasm</location>
    </subcellularLocation>
</comment>
<dbReference type="Gene3D" id="1.20.140.10">
    <property type="entry name" value="Butyryl-CoA Dehydrogenase, subunit A, domain 3"/>
    <property type="match status" value="1"/>
</dbReference>
<sequence>MSGTRTSTTISELVIEAAAAARSEAVAREHGRLSPATHVRTLADAGLGALRVPTEFGGAGGTVSELAALLIEVAAADSNLTQIVRGHLGFIESLRLRSPGDGRDELLRAAGRGELFGPAASVRAPAKPAPGSTALVDGDTELIGSGDDLRLSGTKYYTTGSLYADWINVLVPADSGFTEAVVRADAPGVTVTDDWNGFGQRLTASGTAVFDEVPVDPGHVFDRDSVDRDAYLNAFYQFVHSATQAGIARRASEDLAQLVRRRTRTYPLAAAPQPQDDPQVLAVVGEVAARGYGARANVTALAATIDRFHTATTESRADRLTEVVIESAAVQVLNSRLVGEATWYLFDAASASATDADLALDRHWRNARTVSSHNPSIYKARVIGDHAVNNRLPQSPFQK</sequence>
<feature type="domain" description="Acyl-CoA oxidase/dehydrogenase middle" evidence="14">
    <location>
        <begin position="142"/>
        <end position="213"/>
    </location>
</feature>
<evidence type="ECO:0000256" key="2">
    <source>
        <dbReference type="ARBA" id="ARBA00022630"/>
    </source>
</evidence>
<dbReference type="PIRSF" id="PIRSF016578">
    <property type="entry name" value="HsaA"/>
    <property type="match status" value="1"/>
</dbReference>
<protein>
    <recommendedName>
        <fullName evidence="10">Dibenzothiophene monooxygenase</fullName>
        <ecNumber evidence="9">1.14.14.21</ecNumber>
    </recommendedName>
</protein>
<dbReference type="InterPro" id="IPR046373">
    <property type="entry name" value="Acyl-CoA_Oxase/DH_mid-dom_sf"/>
</dbReference>
<dbReference type="Pfam" id="PF02770">
    <property type="entry name" value="Acyl-CoA_dh_M"/>
    <property type="match status" value="1"/>
</dbReference>
<dbReference type="InterPro" id="IPR009100">
    <property type="entry name" value="AcylCoA_DH/oxidase_NM_dom_sf"/>
</dbReference>
<dbReference type="PANTHER" id="PTHR43884">
    <property type="entry name" value="ACYL-COA DEHYDROGENASE"/>
    <property type="match status" value="1"/>
</dbReference>
<comment type="catalytic activity">
    <reaction evidence="12">
        <text>dibenzothiophene 5-oxide + FMNH2 + O2 = dibenzothiophene 5,5-dioxide + FMN + H2O + H(+)</text>
        <dbReference type="Rhea" id="RHEA:49080"/>
        <dbReference type="ChEBI" id="CHEBI:15377"/>
        <dbReference type="ChEBI" id="CHEBI:15378"/>
        <dbReference type="ChEBI" id="CHEBI:15379"/>
        <dbReference type="ChEBI" id="CHEBI:23683"/>
        <dbReference type="ChEBI" id="CHEBI:57618"/>
        <dbReference type="ChEBI" id="CHEBI:58210"/>
        <dbReference type="ChEBI" id="CHEBI:90356"/>
    </reaction>
</comment>
<evidence type="ECO:0000256" key="9">
    <source>
        <dbReference type="ARBA" id="ARBA00034328"/>
    </source>
</evidence>
<keyword evidence="5" id="KW-0560">Oxidoreductase</keyword>
<dbReference type="Gene3D" id="1.10.540.10">
    <property type="entry name" value="Acyl-CoA dehydrogenase/oxidase, N-terminal domain"/>
    <property type="match status" value="1"/>
</dbReference>
<organism evidence="17 18">
    <name type="scientific">Nocardia callitridis</name>
    <dbReference type="NCBI Taxonomy" id="648753"/>
    <lineage>
        <taxon>Bacteria</taxon>
        <taxon>Bacillati</taxon>
        <taxon>Actinomycetota</taxon>
        <taxon>Actinomycetes</taxon>
        <taxon>Mycobacteriales</taxon>
        <taxon>Nocardiaceae</taxon>
        <taxon>Nocardia</taxon>
    </lineage>
</organism>
<evidence type="ECO:0000256" key="10">
    <source>
        <dbReference type="ARBA" id="ARBA00034345"/>
    </source>
</evidence>
<evidence type="ECO:0000256" key="8">
    <source>
        <dbReference type="ARBA" id="ARBA00034317"/>
    </source>
</evidence>
<keyword evidence="3" id="KW-0288">FMN</keyword>
<comment type="similarity">
    <text evidence="8">Belongs to the DszC flavin monooxygenase family.</text>
</comment>
<evidence type="ECO:0000256" key="4">
    <source>
        <dbReference type="ARBA" id="ARBA00022741"/>
    </source>
</evidence>
<dbReference type="InterPro" id="IPR006091">
    <property type="entry name" value="Acyl-CoA_Oxase/DH_mid-dom"/>
</dbReference>
<comment type="pathway">
    <text evidence="7">Sulfur metabolism; dibenzothiophene degradation.</text>
</comment>
<dbReference type="Pfam" id="PF02771">
    <property type="entry name" value="Acyl-CoA_dh_N"/>
    <property type="match status" value="1"/>
</dbReference>
<comment type="catalytic activity">
    <reaction evidence="13">
        <text>dibenzothiophene + 2 FMNH2 + 2 O2 = dibenzothiophene 5,5-dioxide + 2 FMN + 2 H2O + 2 H(+)</text>
        <dbReference type="Rhea" id="RHEA:49072"/>
        <dbReference type="ChEBI" id="CHEBI:15377"/>
        <dbReference type="ChEBI" id="CHEBI:15378"/>
        <dbReference type="ChEBI" id="CHEBI:15379"/>
        <dbReference type="ChEBI" id="CHEBI:23681"/>
        <dbReference type="ChEBI" id="CHEBI:57618"/>
        <dbReference type="ChEBI" id="CHEBI:58210"/>
        <dbReference type="ChEBI" id="CHEBI:90356"/>
        <dbReference type="EC" id="1.14.14.21"/>
    </reaction>
</comment>
<evidence type="ECO:0000259" key="16">
    <source>
        <dbReference type="Pfam" id="PF08028"/>
    </source>
</evidence>
<dbReference type="EMBL" id="BAABJM010000002">
    <property type="protein sequence ID" value="GAA5054696.1"/>
    <property type="molecule type" value="Genomic_DNA"/>
</dbReference>
<feature type="domain" description="Acyl-CoA dehydrogenase C-terminal" evidence="16">
    <location>
        <begin position="239"/>
        <end position="373"/>
    </location>
</feature>
<evidence type="ECO:0000259" key="14">
    <source>
        <dbReference type="Pfam" id="PF02770"/>
    </source>
</evidence>
<dbReference type="SUPFAM" id="SSF56645">
    <property type="entry name" value="Acyl-CoA dehydrogenase NM domain-like"/>
    <property type="match status" value="1"/>
</dbReference>
<dbReference type="Gene3D" id="2.40.110.10">
    <property type="entry name" value="Butyryl-CoA Dehydrogenase, subunit A, domain 2"/>
    <property type="match status" value="1"/>
</dbReference>
<reference evidence="18" key="1">
    <citation type="journal article" date="2019" name="Int. J. Syst. Evol. Microbiol.">
        <title>The Global Catalogue of Microorganisms (GCM) 10K type strain sequencing project: providing services to taxonomists for standard genome sequencing and annotation.</title>
        <authorList>
            <consortium name="The Broad Institute Genomics Platform"/>
            <consortium name="The Broad Institute Genome Sequencing Center for Infectious Disease"/>
            <person name="Wu L."/>
            <person name="Ma J."/>
        </authorList>
    </citation>
    <scope>NUCLEOTIDE SEQUENCE [LARGE SCALE GENOMIC DNA]</scope>
    <source>
        <strain evidence="18">JCM 18298</strain>
    </source>
</reference>
<evidence type="ECO:0000256" key="1">
    <source>
        <dbReference type="ARBA" id="ARBA00004496"/>
    </source>
</evidence>
<keyword evidence="6" id="KW-0503">Monooxygenase</keyword>
<proteinExistence type="inferred from homology"/>
<keyword evidence="18" id="KW-1185">Reference proteome</keyword>
<feature type="domain" description="Acyl-CoA dehydrogenase/oxidase N-terminal" evidence="15">
    <location>
        <begin position="22"/>
        <end position="90"/>
    </location>
</feature>
<evidence type="ECO:0000259" key="15">
    <source>
        <dbReference type="Pfam" id="PF02771"/>
    </source>
</evidence>
<comment type="caution">
    <text evidence="17">The sequence shown here is derived from an EMBL/GenBank/DDBJ whole genome shotgun (WGS) entry which is preliminary data.</text>
</comment>
<dbReference type="InterPro" id="IPR036250">
    <property type="entry name" value="AcylCo_DH-like_C"/>
</dbReference>
<dbReference type="Pfam" id="PF08028">
    <property type="entry name" value="Acyl-CoA_dh_2"/>
    <property type="match status" value="1"/>
</dbReference>
<evidence type="ECO:0000256" key="6">
    <source>
        <dbReference type="ARBA" id="ARBA00023033"/>
    </source>
</evidence>
<dbReference type="InterPro" id="IPR013107">
    <property type="entry name" value="Acyl-CoA_DH_C"/>
</dbReference>
<evidence type="ECO:0000313" key="18">
    <source>
        <dbReference type="Proteomes" id="UP001500603"/>
    </source>
</evidence>
<dbReference type="SUPFAM" id="SSF47203">
    <property type="entry name" value="Acyl-CoA dehydrogenase C-terminal domain-like"/>
    <property type="match status" value="1"/>
</dbReference>